<sequence length="371" mass="41457">EKPVRIYTLRDIETELHVRKCDNGTSNDLSAFNKLLELVEVRSNNTSSTEQISPQPAVEVSKAGTNESVRDQERSSIHELSKKDCSTSPETLGSSLEGTYSSKDSSSCSTRVSAQILNQGNVGHNAYRWIRAMTNAASASAFICQNMDVSSSFNSEAQKGNQEPESLGQNSIYKTNYEDMNGDQYADLVEPTDDYDCVSHSVPFQNSMGFPIGSSINRMASRIFNSLDFQNPNKYLTRQHLQPYILQQILQQQHLAKYGYLADSALHLMNWRNASVGMMPGYHQAHPFLFALNSGHHHLASSACGNYQTYNNYPPQQNNHQEHYQPTSPGNDVDFCNSSASGPENSTFDYIPQMDEEYEDGLNSVTEQLDK</sequence>
<protein>
    <submittedName>
        <fullName evidence="2">IRO domain-containing protein</fullName>
    </submittedName>
</protein>
<organism evidence="2">
    <name type="scientific">Mesocestoides corti</name>
    <name type="common">Flatworm</name>
    <dbReference type="NCBI Taxonomy" id="53468"/>
    <lineage>
        <taxon>Eukaryota</taxon>
        <taxon>Metazoa</taxon>
        <taxon>Spiralia</taxon>
        <taxon>Lophotrochozoa</taxon>
        <taxon>Platyhelminthes</taxon>
        <taxon>Cestoda</taxon>
        <taxon>Eucestoda</taxon>
        <taxon>Cyclophyllidea</taxon>
        <taxon>Mesocestoididae</taxon>
        <taxon>Mesocestoides</taxon>
    </lineage>
</organism>
<name>A0A5K3EI84_MESCO</name>
<feature type="compositionally biased region" description="Low complexity" evidence="1">
    <location>
        <begin position="310"/>
        <end position="319"/>
    </location>
</feature>
<reference evidence="2" key="1">
    <citation type="submission" date="2019-11" db="UniProtKB">
        <authorList>
            <consortium name="WormBaseParasite"/>
        </authorList>
    </citation>
    <scope>IDENTIFICATION</scope>
</reference>
<proteinExistence type="predicted"/>
<feature type="compositionally biased region" description="Polar residues" evidence="1">
    <location>
        <begin position="86"/>
        <end position="100"/>
    </location>
</feature>
<evidence type="ECO:0000313" key="2">
    <source>
        <dbReference type="WBParaSite" id="MCU_000726-RA"/>
    </source>
</evidence>
<feature type="compositionally biased region" description="Basic and acidic residues" evidence="1">
    <location>
        <begin position="68"/>
        <end position="85"/>
    </location>
</feature>
<evidence type="ECO:0000256" key="1">
    <source>
        <dbReference type="SAM" id="MobiDB-lite"/>
    </source>
</evidence>
<dbReference type="AlphaFoldDB" id="A0A5K3EI84"/>
<accession>A0A5K3EI84</accession>
<feature type="compositionally biased region" description="Polar residues" evidence="1">
    <location>
        <begin position="324"/>
        <end position="347"/>
    </location>
</feature>
<feature type="region of interest" description="Disordered" evidence="1">
    <location>
        <begin position="44"/>
        <end position="104"/>
    </location>
</feature>
<dbReference type="WBParaSite" id="MCU_000726-RA">
    <property type="protein sequence ID" value="MCU_000726-RA"/>
    <property type="gene ID" value="MCU_000726"/>
</dbReference>
<feature type="region of interest" description="Disordered" evidence="1">
    <location>
        <begin position="310"/>
        <end position="347"/>
    </location>
</feature>
<feature type="compositionally biased region" description="Polar residues" evidence="1">
    <location>
        <begin position="44"/>
        <end position="54"/>
    </location>
</feature>